<name>A0ABP9HDE6_9ACTN</name>
<dbReference type="Gene3D" id="3.40.630.10">
    <property type="entry name" value="Zn peptidases"/>
    <property type="match status" value="1"/>
</dbReference>
<sequence>MATYSEIREATLARTEETREFREDLARHPELAWQEHRTTEKIEAELASIGFSPVRGSRGTGVIGEVGPKDGQVVVLSADIDALKMPDKRNVEYRSRKAGVHHGCGHDVTTAGLVGAAHVLKDLDDRGELANRVRFVFRPAEEDGVGAAVMVREDNVLEHAVAAYGLHCWPTIRIGQYAVRQGPTQYSAHRVELELSGPGGHTARPEESENPVEVGADLIVGMRDGLRKLYANVPESDRPVLGFGRFSAGTTMNVIPDHGDGLATLRSPTMKTYQAAPRELMKIAAKILRKNGYTGAKVNLIDLLPPVINTAEPEVRAILGAVVGEENVVLFEGSRGGDDFAFFGTGVPEENGRKAIPGVDMIHYTQLGVVPMGMPLVDSRRKLHTPTFDTDPRAPVMAAVQFAALGATPVRPRERVGERALLLAR</sequence>
<dbReference type="Pfam" id="PF07687">
    <property type="entry name" value="M20_dimer"/>
    <property type="match status" value="1"/>
</dbReference>
<dbReference type="PANTHER" id="PTHR11014:SF63">
    <property type="entry name" value="METALLOPEPTIDASE, PUTATIVE (AFU_ORTHOLOGUE AFUA_6G09600)-RELATED"/>
    <property type="match status" value="1"/>
</dbReference>
<reference evidence="3" key="1">
    <citation type="journal article" date="2019" name="Int. J. Syst. Evol. Microbiol.">
        <title>The Global Catalogue of Microorganisms (GCM) 10K type strain sequencing project: providing services to taxonomists for standard genome sequencing and annotation.</title>
        <authorList>
            <consortium name="The Broad Institute Genomics Platform"/>
            <consortium name="The Broad Institute Genome Sequencing Center for Infectious Disease"/>
            <person name="Wu L."/>
            <person name="Ma J."/>
        </authorList>
    </citation>
    <scope>NUCLEOTIDE SEQUENCE [LARGE SCALE GENOMIC DNA]</scope>
    <source>
        <strain evidence="3">JCM 17986</strain>
    </source>
</reference>
<organism evidence="2 3">
    <name type="scientific">Yinghuangia aomiensis</name>
    <dbReference type="NCBI Taxonomy" id="676205"/>
    <lineage>
        <taxon>Bacteria</taxon>
        <taxon>Bacillati</taxon>
        <taxon>Actinomycetota</taxon>
        <taxon>Actinomycetes</taxon>
        <taxon>Kitasatosporales</taxon>
        <taxon>Streptomycetaceae</taxon>
        <taxon>Yinghuangia</taxon>
    </lineage>
</organism>
<dbReference type="Pfam" id="PF01546">
    <property type="entry name" value="Peptidase_M20"/>
    <property type="match status" value="1"/>
</dbReference>
<evidence type="ECO:0000313" key="2">
    <source>
        <dbReference type="EMBL" id="GAA4968353.1"/>
    </source>
</evidence>
<dbReference type="SUPFAM" id="SSF53187">
    <property type="entry name" value="Zn-dependent exopeptidases"/>
    <property type="match status" value="1"/>
</dbReference>
<dbReference type="Proteomes" id="UP001500466">
    <property type="component" value="Unassembled WGS sequence"/>
</dbReference>
<dbReference type="InterPro" id="IPR017439">
    <property type="entry name" value="Amidohydrolase"/>
</dbReference>
<dbReference type="SUPFAM" id="SSF55031">
    <property type="entry name" value="Bacterial exopeptidase dimerisation domain"/>
    <property type="match status" value="1"/>
</dbReference>
<dbReference type="EMBL" id="BAABHS010000012">
    <property type="protein sequence ID" value="GAA4968353.1"/>
    <property type="molecule type" value="Genomic_DNA"/>
</dbReference>
<gene>
    <name evidence="2" type="ORF">GCM10023205_36850</name>
</gene>
<dbReference type="RefSeq" id="WP_345676616.1">
    <property type="nucleotide sequence ID" value="NZ_BAABHS010000012.1"/>
</dbReference>
<dbReference type="NCBIfam" id="TIGR01891">
    <property type="entry name" value="amidohydrolases"/>
    <property type="match status" value="1"/>
</dbReference>
<feature type="domain" description="Peptidase M20 dimerisation" evidence="1">
    <location>
        <begin position="188"/>
        <end position="289"/>
    </location>
</feature>
<dbReference type="InterPro" id="IPR036264">
    <property type="entry name" value="Bact_exopeptidase_dim_dom"/>
</dbReference>
<comment type="caution">
    <text evidence="2">The sequence shown here is derived from an EMBL/GenBank/DDBJ whole genome shotgun (WGS) entry which is preliminary data.</text>
</comment>
<dbReference type="InterPro" id="IPR002933">
    <property type="entry name" value="Peptidase_M20"/>
</dbReference>
<protein>
    <submittedName>
        <fullName evidence="2">M20 family metallopeptidase</fullName>
    </submittedName>
</protein>
<keyword evidence="3" id="KW-1185">Reference proteome</keyword>
<dbReference type="PANTHER" id="PTHR11014">
    <property type="entry name" value="PEPTIDASE M20 FAMILY MEMBER"/>
    <property type="match status" value="1"/>
</dbReference>
<evidence type="ECO:0000259" key="1">
    <source>
        <dbReference type="Pfam" id="PF07687"/>
    </source>
</evidence>
<dbReference type="Gene3D" id="3.30.70.360">
    <property type="match status" value="1"/>
</dbReference>
<proteinExistence type="predicted"/>
<dbReference type="InterPro" id="IPR011650">
    <property type="entry name" value="Peptidase_M20_dimer"/>
</dbReference>
<evidence type="ECO:0000313" key="3">
    <source>
        <dbReference type="Proteomes" id="UP001500466"/>
    </source>
</evidence>
<accession>A0ABP9HDE6</accession>